<evidence type="ECO:0000256" key="1">
    <source>
        <dbReference type="SAM" id="MobiDB-lite"/>
    </source>
</evidence>
<name>A0A6A6YGJ1_9PEZI</name>
<organism evidence="2">
    <name type="scientific">Mytilinidion resinicola</name>
    <dbReference type="NCBI Taxonomy" id="574789"/>
    <lineage>
        <taxon>Eukaryota</taxon>
        <taxon>Fungi</taxon>
        <taxon>Dikarya</taxon>
        <taxon>Ascomycota</taxon>
        <taxon>Pezizomycotina</taxon>
        <taxon>Dothideomycetes</taxon>
        <taxon>Pleosporomycetidae</taxon>
        <taxon>Mytilinidiales</taxon>
        <taxon>Mytilinidiaceae</taxon>
        <taxon>Mytilinidion</taxon>
    </lineage>
</organism>
<accession>A0A6A6YGJ1</accession>
<dbReference type="GeneID" id="54463050"/>
<dbReference type="EMBL" id="MU003704">
    <property type="protein sequence ID" value="KAF2807653.1"/>
    <property type="molecule type" value="Genomic_DNA"/>
</dbReference>
<reference evidence="4" key="2">
    <citation type="submission" date="2020-04" db="EMBL/GenBank/DDBJ databases">
        <authorList>
            <consortium name="NCBI Genome Project"/>
        </authorList>
    </citation>
    <scope>NUCLEOTIDE SEQUENCE</scope>
    <source>
        <strain evidence="4">CBS 304.34</strain>
    </source>
</reference>
<feature type="region of interest" description="Disordered" evidence="1">
    <location>
        <begin position="100"/>
        <end position="123"/>
    </location>
</feature>
<proteinExistence type="predicted"/>
<dbReference type="RefSeq" id="XP_033574617.1">
    <property type="nucleotide sequence ID" value="XM_033722157.1"/>
</dbReference>
<gene>
    <name evidence="2 4" type="ORF">BDZ99DRAFT_478204</name>
</gene>
<evidence type="ECO:0000313" key="3">
    <source>
        <dbReference type="Proteomes" id="UP000504636"/>
    </source>
</evidence>
<sequence length="123" mass="13326">MAFVVYRRRLLPPPSPPSSATTTTAAAAPPKPAKLASPAAPHKSSEPSSLDIPSTPRPYLNGKALDLLAKYMGTGAMGLSKLKFYSLDKHLELGSIRQRLGRRSSRVTVRGRRATKTRSELSR</sequence>
<dbReference type="AlphaFoldDB" id="A0A6A6YGJ1"/>
<feature type="compositionally biased region" description="Basic residues" evidence="1">
    <location>
        <begin position="100"/>
        <end position="116"/>
    </location>
</feature>
<feature type="region of interest" description="Disordered" evidence="1">
    <location>
        <begin position="9"/>
        <end position="56"/>
    </location>
</feature>
<reference evidence="2 4" key="1">
    <citation type="journal article" date="2020" name="Stud. Mycol.">
        <title>101 Dothideomycetes genomes: a test case for predicting lifestyles and emergence of pathogens.</title>
        <authorList>
            <person name="Haridas S."/>
            <person name="Albert R."/>
            <person name="Binder M."/>
            <person name="Bloem J."/>
            <person name="Labutti K."/>
            <person name="Salamov A."/>
            <person name="Andreopoulos B."/>
            <person name="Baker S."/>
            <person name="Barry K."/>
            <person name="Bills G."/>
            <person name="Bluhm B."/>
            <person name="Cannon C."/>
            <person name="Castanera R."/>
            <person name="Culley D."/>
            <person name="Daum C."/>
            <person name="Ezra D."/>
            <person name="Gonzalez J."/>
            <person name="Henrissat B."/>
            <person name="Kuo A."/>
            <person name="Liang C."/>
            <person name="Lipzen A."/>
            <person name="Lutzoni F."/>
            <person name="Magnuson J."/>
            <person name="Mondo S."/>
            <person name="Nolan M."/>
            <person name="Ohm R."/>
            <person name="Pangilinan J."/>
            <person name="Park H.-J."/>
            <person name="Ramirez L."/>
            <person name="Alfaro M."/>
            <person name="Sun H."/>
            <person name="Tritt A."/>
            <person name="Yoshinaga Y."/>
            <person name="Zwiers L.-H."/>
            <person name="Turgeon B."/>
            <person name="Goodwin S."/>
            <person name="Spatafora J."/>
            <person name="Crous P."/>
            <person name="Grigoriev I."/>
        </authorList>
    </citation>
    <scope>NUCLEOTIDE SEQUENCE</scope>
    <source>
        <strain evidence="2 4">CBS 304.34</strain>
    </source>
</reference>
<feature type="compositionally biased region" description="Low complexity" evidence="1">
    <location>
        <begin position="18"/>
        <end position="41"/>
    </location>
</feature>
<evidence type="ECO:0000313" key="4">
    <source>
        <dbReference type="RefSeq" id="XP_033574617.1"/>
    </source>
</evidence>
<reference evidence="4" key="3">
    <citation type="submission" date="2025-04" db="UniProtKB">
        <authorList>
            <consortium name="RefSeq"/>
        </authorList>
    </citation>
    <scope>IDENTIFICATION</scope>
    <source>
        <strain evidence="4">CBS 304.34</strain>
    </source>
</reference>
<keyword evidence="3" id="KW-1185">Reference proteome</keyword>
<evidence type="ECO:0000313" key="2">
    <source>
        <dbReference type="EMBL" id="KAF2807653.1"/>
    </source>
</evidence>
<dbReference type="Proteomes" id="UP000504636">
    <property type="component" value="Unplaced"/>
</dbReference>
<protein>
    <submittedName>
        <fullName evidence="2 4">Uncharacterized protein</fullName>
    </submittedName>
</protein>